<sequence length="92" mass="10882">MLRWLPAGFWLSLVCFVFMQWTAVPVIAYFTDRPAHVMLGAMIIILVIYPAYFVCSLLYLYNVKKIKQEELIVTAYFLIIPLFLYFPIFHLL</sequence>
<keyword evidence="1" id="KW-0472">Membrane</keyword>
<gene>
    <name evidence="2" type="ORF">JOC77_000784</name>
</gene>
<keyword evidence="3" id="KW-1185">Reference proteome</keyword>
<organism evidence="2 3">
    <name type="scientific">Peribacillus deserti</name>
    <dbReference type="NCBI Taxonomy" id="673318"/>
    <lineage>
        <taxon>Bacteria</taxon>
        <taxon>Bacillati</taxon>
        <taxon>Bacillota</taxon>
        <taxon>Bacilli</taxon>
        <taxon>Bacillales</taxon>
        <taxon>Bacillaceae</taxon>
        <taxon>Peribacillus</taxon>
    </lineage>
</organism>
<dbReference type="EMBL" id="JAFBFI010000002">
    <property type="protein sequence ID" value="MBM7691379.1"/>
    <property type="molecule type" value="Genomic_DNA"/>
</dbReference>
<keyword evidence="1" id="KW-0812">Transmembrane</keyword>
<accession>A0ABS2QEY0</accession>
<keyword evidence="1" id="KW-1133">Transmembrane helix</keyword>
<feature type="transmembrane region" description="Helical" evidence="1">
    <location>
        <begin position="37"/>
        <end position="61"/>
    </location>
</feature>
<evidence type="ECO:0000313" key="2">
    <source>
        <dbReference type="EMBL" id="MBM7691379.1"/>
    </source>
</evidence>
<evidence type="ECO:0000313" key="3">
    <source>
        <dbReference type="Proteomes" id="UP000823486"/>
    </source>
</evidence>
<protein>
    <submittedName>
        <fullName evidence="2">Uncharacterized protein</fullName>
    </submittedName>
</protein>
<dbReference type="RefSeq" id="WP_204538794.1">
    <property type="nucleotide sequence ID" value="NZ_JAFBFI010000002.1"/>
</dbReference>
<reference evidence="2 3" key="1">
    <citation type="submission" date="2021-01" db="EMBL/GenBank/DDBJ databases">
        <title>Genomic Encyclopedia of Type Strains, Phase IV (KMG-IV): sequencing the most valuable type-strain genomes for metagenomic binning, comparative biology and taxonomic classification.</title>
        <authorList>
            <person name="Goeker M."/>
        </authorList>
    </citation>
    <scope>NUCLEOTIDE SEQUENCE [LARGE SCALE GENOMIC DNA]</scope>
    <source>
        <strain evidence="2 3">DSM 105482</strain>
    </source>
</reference>
<name>A0ABS2QEY0_9BACI</name>
<feature type="transmembrane region" description="Helical" evidence="1">
    <location>
        <begin position="73"/>
        <end position="91"/>
    </location>
</feature>
<evidence type="ECO:0000256" key="1">
    <source>
        <dbReference type="SAM" id="Phobius"/>
    </source>
</evidence>
<comment type="caution">
    <text evidence="2">The sequence shown here is derived from an EMBL/GenBank/DDBJ whole genome shotgun (WGS) entry which is preliminary data.</text>
</comment>
<proteinExistence type="predicted"/>
<dbReference type="Proteomes" id="UP000823486">
    <property type="component" value="Unassembled WGS sequence"/>
</dbReference>
<feature type="transmembrane region" description="Helical" evidence="1">
    <location>
        <begin position="7"/>
        <end position="31"/>
    </location>
</feature>